<evidence type="ECO:0000256" key="22">
    <source>
        <dbReference type="ARBA" id="ARBA00048894"/>
    </source>
</evidence>
<evidence type="ECO:0000256" key="13">
    <source>
        <dbReference type="ARBA" id="ARBA00024596"/>
    </source>
</evidence>
<comment type="catalytic activity">
    <reaction evidence="13">
        <text>2-oxo-ATP + H2O = 2-oxo-AMP + diphosphate + H(+)</text>
        <dbReference type="Rhea" id="RHEA:67392"/>
        <dbReference type="ChEBI" id="CHEBI:15377"/>
        <dbReference type="ChEBI" id="CHEBI:15378"/>
        <dbReference type="ChEBI" id="CHEBI:33019"/>
        <dbReference type="ChEBI" id="CHEBI:71395"/>
        <dbReference type="ChEBI" id="CHEBI:172878"/>
    </reaction>
    <physiologicalReaction direction="left-to-right" evidence="13">
        <dbReference type="Rhea" id="RHEA:67393"/>
    </physiologicalReaction>
</comment>
<comment type="cofactor">
    <cofactor evidence="1">
        <name>Mg(2+)</name>
        <dbReference type="ChEBI" id="CHEBI:18420"/>
    </cofactor>
</comment>
<evidence type="ECO:0000259" key="26">
    <source>
        <dbReference type="PROSITE" id="PS51462"/>
    </source>
</evidence>
<dbReference type="PROSITE" id="PS00893">
    <property type="entry name" value="NUDIX_BOX"/>
    <property type="match status" value="1"/>
</dbReference>
<evidence type="ECO:0000256" key="21">
    <source>
        <dbReference type="ARBA" id="ARBA00048002"/>
    </source>
</evidence>
<comment type="catalytic activity">
    <reaction evidence="21">
        <text>N(6)-methyl-ATP + H2O = N(6)-methyl-AMP + diphosphate + H(+)</text>
        <dbReference type="Rhea" id="RHEA:67608"/>
        <dbReference type="ChEBI" id="CHEBI:15377"/>
        <dbReference type="ChEBI" id="CHEBI:15378"/>
        <dbReference type="ChEBI" id="CHEBI:33019"/>
        <dbReference type="ChEBI" id="CHEBI:144842"/>
        <dbReference type="ChEBI" id="CHEBI:172873"/>
    </reaction>
    <physiologicalReaction direction="left-to-right" evidence="21">
        <dbReference type="Rhea" id="RHEA:67609"/>
    </physiologicalReaction>
</comment>
<comment type="catalytic activity">
    <reaction evidence="10">
        <text>8-oxo-dATP + H2O = 8-oxo-dAMP + diphosphate + H(+)</text>
        <dbReference type="Rhea" id="RHEA:65396"/>
        <dbReference type="ChEBI" id="CHEBI:15377"/>
        <dbReference type="ChEBI" id="CHEBI:15378"/>
        <dbReference type="ChEBI" id="CHEBI:33019"/>
        <dbReference type="ChEBI" id="CHEBI:71361"/>
        <dbReference type="ChEBI" id="CHEBI:172871"/>
    </reaction>
    <physiologicalReaction direction="left-to-right" evidence="10">
        <dbReference type="Rhea" id="RHEA:65397"/>
    </physiologicalReaction>
</comment>
<evidence type="ECO:0000256" key="4">
    <source>
        <dbReference type="ARBA" id="ARBA00011245"/>
    </source>
</evidence>
<comment type="subcellular location">
    <subcellularLocation>
        <location evidence="2">Cytoplasm</location>
    </subcellularLocation>
</comment>
<evidence type="ECO:0000256" key="11">
    <source>
        <dbReference type="ARBA" id="ARBA00024459"/>
    </source>
</evidence>
<dbReference type="Proteomes" id="UP000176651">
    <property type="component" value="Unassembled WGS sequence"/>
</dbReference>
<dbReference type="Pfam" id="PF00293">
    <property type="entry name" value="NUDIX"/>
    <property type="match status" value="1"/>
</dbReference>
<evidence type="ECO:0000256" key="24">
    <source>
        <dbReference type="ARBA" id="ARBA00053094"/>
    </source>
</evidence>
<dbReference type="SUPFAM" id="SSF55811">
    <property type="entry name" value="Nudix"/>
    <property type="match status" value="1"/>
</dbReference>
<evidence type="ECO:0000256" key="12">
    <source>
        <dbReference type="ARBA" id="ARBA00024486"/>
    </source>
</evidence>
<reference evidence="27 28" key="1">
    <citation type="journal article" date="2016" name="Nat. Commun.">
        <title>Thousands of microbial genomes shed light on interconnected biogeochemical processes in an aquifer system.</title>
        <authorList>
            <person name="Anantharaman K."/>
            <person name="Brown C.T."/>
            <person name="Hug L.A."/>
            <person name="Sharon I."/>
            <person name="Castelle C.J."/>
            <person name="Probst A.J."/>
            <person name="Thomas B.C."/>
            <person name="Singh A."/>
            <person name="Wilkins M.J."/>
            <person name="Karaoz U."/>
            <person name="Brodie E.L."/>
            <person name="Williams K.H."/>
            <person name="Hubbard S.S."/>
            <person name="Banfield J.F."/>
        </authorList>
    </citation>
    <scope>NUCLEOTIDE SEQUENCE [LARGE SCALE GENOMIC DNA]</scope>
</reference>
<dbReference type="InterPro" id="IPR015797">
    <property type="entry name" value="NUDIX_hydrolase-like_dom_sf"/>
</dbReference>
<dbReference type="AlphaFoldDB" id="A0A1F4NT75"/>
<evidence type="ECO:0000256" key="10">
    <source>
        <dbReference type="ARBA" id="ARBA00024448"/>
    </source>
</evidence>
<evidence type="ECO:0000256" key="8">
    <source>
        <dbReference type="ARBA" id="ARBA00022842"/>
    </source>
</evidence>
<dbReference type="GO" id="GO:0008413">
    <property type="term" value="F:8-oxo-7,8-dihydroguanosine triphosphate pyrophosphatase activity"/>
    <property type="evidence" value="ECO:0007669"/>
    <property type="project" value="InterPro"/>
</dbReference>
<evidence type="ECO:0000256" key="25">
    <source>
        <dbReference type="RuleBase" id="RU003476"/>
    </source>
</evidence>
<evidence type="ECO:0000256" key="18">
    <source>
        <dbReference type="ARBA" id="ARBA00030682"/>
    </source>
</evidence>
<evidence type="ECO:0000256" key="3">
    <source>
        <dbReference type="ARBA" id="ARBA00005582"/>
    </source>
</evidence>
<evidence type="ECO:0000256" key="20">
    <source>
        <dbReference type="ARBA" id="ARBA00032071"/>
    </source>
</evidence>
<evidence type="ECO:0000256" key="15">
    <source>
        <dbReference type="ARBA" id="ARBA00026218"/>
    </source>
</evidence>
<evidence type="ECO:0000256" key="23">
    <source>
        <dbReference type="ARBA" id="ARBA00049032"/>
    </source>
</evidence>
<evidence type="ECO:0000256" key="16">
    <source>
        <dbReference type="ARBA" id="ARBA00029673"/>
    </source>
</evidence>
<dbReference type="PANTHER" id="PTHR43758:SF2">
    <property type="entry name" value="OXIDIZED PURINE NUCLEOSIDE TRIPHOSPHATE HYDROLASE"/>
    <property type="match status" value="1"/>
</dbReference>
<name>A0A1F4NT75_UNCK3</name>
<evidence type="ECO:0000256" key="6">
    <source>
        <dbReference type="ARBA" id="ARBA00022723"/>
    </source>
</evidence>
<dbReference type="EC" id="3.6.1.56" evidence="14"/>
<dbReference type="PROSITE" id="PS51462">
    <property type="entry name" value="NUDIX"/>
    <property type="match status" value="1"/>
</dbReference>
<dbReference type="GO" id="GO:0003723">
    <property type="term" value="F:RNA binding"/>
    <property type="evidence" value="ECO:0007669"/>
    <property type="project" value="UniProtKB-KW"/>
</dbReference>
<evidence type="ECO:0000256" key="7">
    <source>
        <dbReference type="ARBA" id="ARBA00022801"/>
    </source>
</evidence>
<evidence type="ECO:0000256" key="19">
    <source>
        <dbReference type="ARBA" id="ARBA00031927"/>
    </source>
</evidence>
<comment type="catalytic activity">
    <reaction evidence="11">
        <text>2-oxo-dATP + H2O = 2-oxo-dAMP + diphosphate + H(+)</text>
        <dbReference type="Rhea" id="RHEA:31583"/>
        <dbReference type="ChEBI" id="CHEBI:15377"/>
        <dbReference type="ChEBI" id="CHEBI:15378"/>
        <dbReference type="ChEBI" id="CHEBI:33019"/>
        <dbReference type="ChEBI" id="CHEBI:63212"/>
        <dbReference type="ChEBI" id="CHEBI:77897"/>
        <dbReference type="EC" id="3.6.1.56"/>
    </reaction>
    <physiologicalReaction direction="left-to-right" evidence="11">
        <dbReference type="Rhea" id="RHEA:31584"/>
    </physiologicalReaction>
</comment>
<dbReference type="InterPro" id="IPR020476">
    <property type="entry name" value="Nudix_hydrolase"/>
</dbReference>
<keyword evidence="6" id="KW-0479">Metal-binding</keyword>
<evidence type="ECO:0000256" key="9">
    <source>
        <dbReference type="ARBA" id="ARBA00022884"/>
    </source>
</evidence>
<keyword evidence="5" id="KW-0963">Cytoplasm</keyword>
<keyword evidence="7 25" id="KW-0378">Hydrolase</keyword>
<evidence type="ECO:0000256" key="14">
    <source>
        <dbReference type="ARBA" id="ARBA00026103"/>
    </source>
</evidence>
<dbReference type="CDD" id="cd03427">
    <property type="entry name" value="NUDIX_MTH1_Nudt1"/>
    <property type="match status" value="1"/>
</dbReference>
<keyword evidence="9" id="KW-0694">RNA-binding</keyword>
<evidence type="ECO:0000313" key="28">
    <source>
        <dbReference type="Proteomes" id="UP000176651"/>
    </source>
</evidence>
<dbReference type="PANTHER" id="PTHR43758">
    <property type="entry name" value="7,8-DIHYDRO-8-OXOGUANINE TRIPHOSPHATASE"/>
    <property type="match status" value="1"/>
</dbReference>
<comment type="catalytic activity">
    <reaction evidence="22">
        <text>O(6)-methyl-dGTP + H2O = O(6)-methyl-dGMP + diphosphate + H(+)</text>
        <dbReference type="Rhea" id="RHEA:67600"/>
        <dbReference type="ChEBI" id="CHEBI:15377"/>
        <dbReference type="ChEBI" id="CHEBI:15378"/>
        <dbReference type="ChEBI" id="CHEBI:33019"/>
        <dbReference type="ChEBI" id="CHEBI:169974"/>
        <dbReference type="ChEBI" id="CHEBI:169975"/>
    </reaction>
    <physiologicalReaction direction="left-to-right" evidence="22">
        <dbReference type="Rhea" id="RHEA:67601"/>
    </physiologicalReaction>
</comment>
<dbReference type="Gene3D" id="3.90.79.10">
    <property type="entry name" value="Nucleoside Triphosphate Pyrophosphohydrolase"/>
    <property type="match status" value="1"/>
</dbReference>
<dbReference type="GO" id="GO:0005737">
    <property type="term" value="C:cytoplasm"/>
    <property type="evidence" value="ECO:0007669"/>
    <property type="project" value="UniProtKB-SubCell"/>
</dbReference>
<protein>
    <recommendedName>
        <fullName evidence="15">Oxidized purine nucleoside triphosphate hydrolase</fullName>
        <ecNumber evidence="14">3.6.1.56</ecNumber>
    </recommendedName>
    <alternativeName>
        <fullName evidence="19">2-hydroxy-dATP diphosphatase</fullName>
    </alternativeName>
    <alternativeName>
        <fullName evidence="18">7,8-dihydro-8-oxoguanine triphosphatase</fullName>
    </alternativeName>
    <alternativeName>
        <fullName evidence="17">8-oxo-dGTPase</fullName>
    </alternativeName>
    <alternativeName>
        <fullName evidence="20">Methylated purine nucleoside triphosphate hydrolase</fullName>
    </alternativeName>
    <alternativeName>
        <fullName evidence="16">Nucleoside diphosphate-linked moiety X motif 1</fullName>
    </alternativeName>
</protein>
<organism evidence="27 28">
    <name type="scientific">candidate division Kazan bacterium RBG_13_50_9</name>
    <dbReference type="NCBI Taxonomy" id="1798535"/>
    <lineage>
        <taxon>Bacteria</taxon>
        <taxon>Bacteria division Kazan-3B-28</taxon>
    </lineage>
</organism>
<comment type="function">
    <text evidence="24">Oxidized purine nucleoside triphosphate hydrolase which is a prominent sanitizer of the oxidized nucleotide pool. Catalyzes the hydrolysis of 2-oxo-dATP (2-hydroxy-dATP) into 2-oxo-dAMP. Also has a significant hydrolase activity toward 2-oxo-ATP, 8-oxo-dGTP and 8-oxo-dATP. Through the hydrolysis of oxidized purine nucleoside triphosphates, prevents their incorporation into DNA and the subsequent transversions A:T to C:G and G:C to T:A. Also catalyzes the hydrolysis of methylated purine nucleoside triphosphate preventing their integration into DNA. Through this antimutagenic activity protects cells from oxidative stress.</text>
</comment>
<dbReference type="GO" id="GO:0008828">
    <property type="term" value="F:dATP diphosphatase activity"/>
    <property type="evidence" value="ECO:0007669"/>
    <property type="project" value="UniProtKB-EC"/>
</dbReference>
<accession>A0A1F4NT75</accession>
<dbReference type="PRINTS" id="PR01403">
    <property type="entry name" value="8OXTPHPHTASE"/>
</dbReference>
<gene>
    <name evidence="27" type="ORF">A2V68_02755</name>
</gene>
<dbReference type="GO" id="GO:0042262">
    <property type="term" value="P:DNA protection"/>
    <property type="evidence" value="ECO:0007669"/>
    <property type="project" value="InterPro"/>
</dbReference>
<sequence>MRNVTLCFLVRENEICLAMKKRRFGAGKWNGVGGKVEEGEFIKEAAVRELREEIGVDASVDDLDNVGNLHFYFNEHPDWNQYMHIFFIKRWTGEPKESEEMAPRWHKQNALPYNDMGVDDIHWLPQVLAGKRVEGEFYFDGDGEKLDKFQVRELATS</sequence>
<feature type="domain" description="Nudix hydrolase" evidence="26">
    <location>
        <begin position="1"/>
        <end position="129"/>
    </location>
</feature>
<evidence type="ECO:0000256" key="17">
    <source>
        <dbReference type="ARBA" id="ARBA00030634"/>
    </source>
</evidence>
<dbReference type="InterPro" id="IPR020084">
    <property type="entry name" value="NUDIX_hydrolase_CS"/>
</dbReference>
<evidence type="ECO:0000256" key="5">
    <source>
        <dbReference type="ARBA" id="ARBA00022490"/>
    </source>
</evidence>
<dbReference type="STRING" id="1798535.A2V68_02755"/>
<dbReference type="InterPro" id="IPR000086">
    <property type="entry name" value="NUDIX_hydrolase_dom"/>
</dbReference>
<dbReference type="InterPro" id="IPR003563">
    <property type="entry name" value="8ODP"/>
</dbReference>
<keyword evidence="8" id="KW-0460">Magnesium</keyword>
<comment type="subunit">
    <text evidence="4">Monomer.</text>
</comment>
<evidence type="ECO:0000256" key="1">
    <source>
        <dbReference type="ARBA" id="ARBA00001946"/>
    </source>
</evidence>
<comment type="catalytic activity">
    <reaction evidence="23">
        <text>N(6)-methyl-dATP + H2O = N(6)-methyl-dAMP + diphosphate + H(+)</text>
        <dbReference type="Rhea" id="RHEA:67604"/>
        <dbReference type="ChEBI" id="CHEBI:15377"/>
        <dbReference type="ChEBI" id="CHEBI:15378"/>
        <dbReference type="ChEBI" id="CHEBI:33019"/>
        <dbReference type="ChEBI" id="CHEBI:169976"/>
        <dbReference type="ChEBI" id="CHEBI:172872"/>
    </reaction>
    <physiologicalReaction direction="left-to-right" evidence="23">
        <dbReference type="Rhea" id="RHEA:67605"/>
    </physiologicalReaction>
</comment>
<comment type="caution">
    <text evidence="27">The sequence shown here is derived from an EMBL/GenBank/DDBJ whole genome shotgun (WGS) entry which is preliminary data.</text>
</comment>
<comment type="catalytic activity">
    <reaction evidence="12">
        <text>8-oxo-dGTP + H2O = 8-oxo-dGMP + diphosphate + H(+)</text>
        <dbReference type="Rhea" id="RHEA:31575"/>
        <dbReference type="ChEBI" id="CHEBI:15377"/>
        <dbReference type="ChEBI" id="CHEBI:15378"/>
        <dbReference type="ChEBI" id="CHEBI:33019"/>
        <dbReference type="ChEBI" id="CHEBI:63224"/>
        <dbReference type="ChEBI" id="CHEBI:77896"/>
    </reaction>
    <physiologicalReaction direction="left-to-right" evidence="12">
        <dbReference type="Rhea" id="RHEA:31576"/>
    </physiologicalReaction>
</comment>
<dbReference type="GO" id="GO:0046872">
    <property type="term" value="F:metal ion binding"/>
    <property type="evidence" value="ECO:0007669"/>
    <property type="project" value="UniProtKB-KW"/>
</dbReference>
<evidence type="ECO:0000313" key="27">
    <source>
        <dbReference type="EMBL" id="OGB74508.1"/>
    </source>
</evidence>
<dbReference type="EMBL" id="META01000001">
    <property type="protein sequence ID" value="OGB74508.1"/>
    <property type="molecule type" value="Genomic_DNA"/>
</dbReference>
<proteinExistence type="inferred from homology"/>
<dbReference type="PRINTS" id="PR00502">
    <property type="entry name" value="NUDIXFAMILY"/>
</dbReference>
<evidence type="ECO:0000256" key="2">
    <source>
        <dbReference type="ARBA" id="ARBA00004496"/>
    </source>
</evidence>
<comment type="similarity">
    <text evidence="3 25">Belongs to the Nudix hydrolase family.</text>
</comment>